<protein>
    <submittedName>
        <fullName evidence="2">Uncharacterized protein</fullName>
    </submittedName>
</protein>
<evidence type="ECO:0000256" key="1">
    <source>
        <dbReference type="SAM" id="Coils"/>
    </source>
</evidence>
<comment type="caution">
    <text evidence="2">The sequence shown here is derived from an EMBL/GenBank/DDBJ whole genome shotgun (WGS) entry which is preliminary data.</text>
</comment>
<dbReference type="AlphaFoldDB" id="A0A426ZKV0"/>
<feature type="coiled-coil region" evidence="1">
    <location>
        <begin position="140"/>
        <end position="167"/>
    </location>
</feature>
<keyword evidence="1" id="KW-0175">Coiled coil</keyword>
<evidence type="ECO:0000313" key="3">
    <source>
        <dbReference type="Proteomes" id="UP000287651"/>
    </source>
</evidence>
<organism evidence="2 3">
    <name type="scientific">Ensete ventricosum</name>
    <name type="common">Abyssinian banana</name>
    <name type="synonym">Musa ensete</name>
    <dbReference type="NCBI Taxonomy" id="4639"/>
    <lineage>
        <taxon>Eukaryota</taxon>
        <taxon>Viridiplantae</taxon>
        <taxon>Streptophyta</taxon>
        <taxon>Embryophyta</taxon>
        <taxon>Tracheophyta</taxon>
        <taxon>Spermatophyta</taxon>
        <taxon>Magnoliopsida</taxon>
        <taxon>Liliopsida</taxon>
        <taxon>Zingiberales</taxon>
        <taxon>Musaceae</taxon>
        <taxon>Ensete</taxon>
    </lineage>
</organism>
<evidence type="ECO:0000313" key="2">
    <source>
        <dbReference type="EMBL" id="RRT64571.1"/>
    </source>
</evidence>
<sequence length="217" mass="24378">MEGKAFKALMDIQLSHNCDLIMIAQRLAEERQHFFVSREYELHGLLPGQRSYDAFSDGFGLSINALEARLYYGQRPPPRPHLSDEESELVEKLKGILPDSRAIKDMTNAWLVEAGLSLTPRGMACNEVLEMKSGVGPNAVAATGKQVIDLEVEVKRLRAEVEHMKAAPGDTEQRYQALGREAKKSLGEAEDYRSTRRQLDDKVLKLARDIEALRTKV</sequence>
<proteinExistence type="predicted"/>
<dbReference type="Proteomes" id="UP000287651">
    <property type="component" value="Unassembled WGS sequence"/>
</dbReference>
<accession>A0A426ZKV0</accession>
<reference evidence="2 3" key="1">
    <citation type="journal article" date="2014" name="Agronomy (Basel)">
        <title>A Draft Genome Sequence for Ensete ventricosum, the Drought-Tolerant Tree Against Hunger.</title>
        <authorList>
            <person name="Harrison J."/>
            <person name="Moore K.A."/>
            <person name="Paszkiewicz K."/>
            <person name="Jones T."/>
            <person name="Grant M."/>
            <person name="Ambacheew D."/>
            <person name="Muzemil S."/>
            <person name="Studholme D.J."/>
        </authorList>
    </citation>
    <scope>NUCLEOTIDE SEQUENCE [LARGE SCALE GENOMIC DNA]</scope>
</reference>
<dbReference type="EMBL" id="AMZH03006141">
    <property type="protein sequence ID" value="RRT64571.1"/>
    <property type="molecule type" value="Genomic_DNA"/>
</dbReference>
<name>A0A426ZKV0_ENSVE</name>
<gene>
    <name evidence="2" type="ORF">B296_00027873</name>
</gene>